<protein>
    <submittedName>
        <fullName evidence="3">HPr kinase/phosphatase C-terminal domain-containing protein</fullName>
    </submittedName>
</protein>
<accession>A0ABU1DFM2</accession>
<reference evidence="3" key="1">
    <citation type="submission" date="2020-10" db="EMBL/GenBank/DDBJ databases">
        <authorList>
            <person name="Abbas A."/>
            <person name="Razzaq R."/>
            <person name="Waqas M."/>
            <person name="Abbas N."/>
            <person name="Nielsen T.K."/>
            <person name="Hansen L.H."/>
            <person name="Hussain S."/>
            <person name="Shahid M."/>
        </authorList>
    </citation>
    <scope>NUCLEOTIDE SEQUENCE</scope>
    <source>
        <strain evidence="3">S14</strain>
    </source>
</reference>
<evidence type="ECO:0000256" key="1">
    <source>
        <dbReference type="SAM" id="MobiDB-lite"/>
    </source>
</evidence>
<dbReference type="InterPro" id="IPR011104">
    <property type="entry name" value="Hpr_kin/Pase_C"/>
</dbReference>
<feature type="region of interest" description="Disordered" evidence="1">
    <location>
        <begin position="168"/>
        <end position="199"/>
    </location>
</feature>
<keyword evidence="3" id="KW-0418">Kinase</keyword>
<keyword evidence="4" id="KW-1185">Reference proteome</keyword>
<name>A0ABU1DFM2_9HYPH</name>
<dbReference type="Pfam" id="PF07475">
    <property type="entry name" value="Hpr_kinase_C"/>
    <property type="match status" value="1"/>
</dbReference>
<feature type="compositionally biased region" description="Basic and acidic residues" evidence="1">
    <location>
        <begin position="187"/>
        <end position="199"/>
    </location>
</feature>
<dbReference type="CDD" id="cd01918">
    <property type="entry name" value="HprK_C"/>
    <property type="match status" value="1"/>
</dbReference>
<dbReference type="InterPro" id="IPR027417">
    <property type="entry name" value="P-loop_NTPase"/>
</dbReference>
<feature type="domain" description="HPr kinase/phosphorylase C-terminal" evidence="2">
    <location>
        <begin position="4"/>
        <end position="83"/>
    </location>
</feature>
<dbReference type="RefSeq" id="WP_309390832.1">
    <property type="nucleotide sequence ID" value="NZ_JADBEO010000015.1"/>
</dbReference>
<dbReference type="Proteomes" id="UP001181622">
    <property type="component" value="Unassembled WGS sequence"/>
</dbReference>
<comment type="caution">
    <text evidence="3">The sequence shown here is derived from an EMBL/GenBank/DDBJ whole genome shotgun (WGS) entry which is preliminary data.</text>
</comment>
<sequence>MSLRPTVHANCFVVGEAGILVRGESRSGKSSLTLALIERATAEGRFARLVADDRVRLEAKNDRLIGSVPSTIAGLIERRGVGIERLPFLRRAVVRLVVDLLPPGKPLPDRVDLDVVIEGVTLPCVTWPGGCFEAADVVMTALRAIERRGDCGATALAFGRQDGEITVTMGSPSKSQPAGARAARGGRRSERNEFCAETQ</sequence>
<evidence type="ECO:0000313" key="4">
    <source>
        <dbReference type="Proteomes" id="UP001181622"/>
    </source>
</evidence>
<dbReference type="Gene3D" id="3.40.50.300">
    <property type="entry name" value="P-loop containing nucleotide triphosphate hydrolases"/>
    <property type="match status" value="1"/>
</dbReference>
<proteinExistence type="predicted"/>
<gene>
    <name evidence="3" type="ORF">IHQ68_08775</name>
</gene>
<dbReference type="EMBL" id="JADBEO010000015">
    <property type="protein sequence ID" value="MDR4306710.1"/>
    <property type="molecule type" value="Genomic_DNA"/>
</dbReference>
<evidence type="ECO:0000313" key="3">
    <source>
        <dbReference type="EMBL" id="MDR4306710.1"/>
    </source>
</evidence>
<organism evidence="3 4">
    <name type="scientific">Chelatococcus sambhunathii</name>
    <dbReference type="NCBI Taxonomy" id="363953"/>
    <lineage>
        <taxon>Bacteria</taxon>
        <taxon>Pseudomonadati</taxon>
        <taxon>Pseudomonadota</taxon>
        <taxon>Alphaproteobacteria</taxon>
        <taxon>Hyphomicrobiales</taxon>
        <taxon>Chelatococcaceae</taxon>
        <taxon>Chelatococcus</taxon>
    </lineage>
</organism>
<keyword evidence="3" id="KW-0808">Transferase</keyword>
<dbReference type="GO" id="GO:0016301">
    <property type="term" value="F:kinase activity"/>
    <property type="evidence" value="ECO:0007669"/>
    <property type="project" value="UniProtKB-KW"/>
</dbReference>
<evidence type="ECO:0000259" key="2">
    <source>
        <dbReference type="Pfam" id="PF07475"/>
    </source>
</evidence>
<dbReference type="SUPFAM" id="SSF53795">
    <property type="entry name" value="PEP carboxykinase-like"/>
    <property type="match status" value="1"/>
</dbReference>